<comment type="caution">
    <text evidence="1">The sequence shown here is derived from an EMBL/GenBank/DDBJ whole genome shotgun (WGS) entry which is preliminary data.</text>
</comment>
<protein>
    <submittedName>
        <fullName evidence="1">Methyltransferase type</fullName>
    </submittedName>
</protein>
<name>A0A7J6VFE7_THATH</name>
<evidence type="ECO:0000313" key="1">
    <source>
        <dbReference type="EMBL" id="KAF5183401.1"/>
    </source>
</evidence>
<dbReference type="Gene3D" id="3.40.50.150">
    <property type="entry name" value="Vaccinia Virus protein VP39"/>
    <property type="match status" value="1"/>
</dbReference>
<keyword evidence="1" id="KW-0808">Transferase</keyword>
<keyword evidence="2" id="KW-1185">Reference proteome</keyword>
<gene>
    <name evidence="1" type="ORF">FRX31_027011</name>
</gene>
<dbReference type="Proteomes" id="UP000554482">
    <property type="component" value="Unassembled WGS sequence"/>
</dbReference>
<accession>A0A7J6VFE7</accession>
<sequence>MADLFVKQAKEYLQTRPSYPAKLVEFIASKTPNHDLVWDDGCGSGQAAIL</sequence>
<dbReference type="InterPro" id="IPR029063">
    <property type="entry name" value="SAM-dependent_MTases_sf"/>
</dbReference>
<dbReference type="PANTHER" id="PTHR45180">
    <property type="entry name" value="OS01G0307686 PROTEIN"/>
    <property type="match status" value="1"/>
</dbReference>
<dbReference type="GO" id="GO:0008168">
    <property type="term" value="F:methyltransferase activity"/>
    <property type="evidence" value="ECO:0007669"/>
    <property type="project" value="UniProtKB-KW"/>
</dbReference>
<dbReference type="AlphaFoldDB" id="A0A7J6VFE7"/>
<keyword evidence="1" id="KW-0489">Methyltransferase</keyword>
<dbReference type="OrthoDB" id="10027013at2759"/>
<proteinExistence type="predicted"/>
<dbReference type="EMBL" id="JABWDY010033476">
    <property type="protein sequence ID" value="KAF5183401.1"/>
    <property type="molecule type" value="Genomic_DNA"/>
</dbReference>
<organism evidence="1 2">
    <name type="scientific">Thalictrum thalictroides</name>
    <name type="common">Rue-anemone</name>
    <name type="synonym">Anemone thalictroides</name>
    <dbReference type="NCBI Taxonomy" id="46969"/>
    <lineage>
        <taxon>Eukaryota</taxon>
        <taxon>Viridiplantae</taxon>
        <taxon>Streptophyta</taxon>
        <taxon>Embryophyta</taxon>
        <taxon>Tracheophyta</taxon>
        <taxon>Spermatophyta</taxon>
        <taxon>Magnoliopsida</taxon>
        <taxon>Ranunculales</taxon>
        <taxon>Ranunculaceae</taxon>
        <taxon>Thalictroideae</taxon>
        <taxon>Thalictrum</taxon>
    </lineage>
</organism>
<dbReference type="PANTHER" id="PTHR45180:SF1">
    <property type="entry name" value="OS01G0307686 PROTEIN"/>
    <property type="match status" value="1"/>
</dbReference>
<dbReference type="GO" id="GO:0032259">
    <property type="term" value="P:methylation"/>
    <property type="evidence" value="ECO:0007669"/>
    <property type="project" value="UniProtKB-KW"/>
</dbReference>
<dbReference type="SUPFAM" id="SSF53335">
    <property type="entry name" value="S-adenosyl-L-methionine-dependent methyltransferases"/>
    <property type="match status" value="1"/>
</dbReference>
<evidence type="ECO:0000313" key="2">
    <source>
        <dbReference type="Proteomes" id="UP000554482"/>
    </source>
</evidence>
<feature type="non-terminal residue" evidence="1">
    <location>
        <position position="50"/>
    </location>
</feature>
<reference evidence="1 2" key="1">
    <citation type="submission" date="2020-06" db="EMBL/GenBank/DDBJ databases">
        <title>Transcriptomic and genomic resources for Thalictrum thalictroides and T. hernandezii: Facilitating candidate gene discovery in an emerging model plant lineage.</title>
        <authorList>
            <person name="Arias T."/>
            <person name="Riano-Pachon D.M."/>
            <person name="Di Stilio V.S."/>
        </authorList>
    </citation>
    <scope>NUCLEOTIDE SEQUENCE [LARGE SCALE GENOMIC DNA]</scope>
    <source>
        <strain evidence="2">cv. WT478/WT964</strain>
        <tissue evidence="1">Leaves</tissue>
    </source>
</reference>